<dbReference type="AlphaFoldDB" id="A0A0V1HES8"/>
<organism evidence="3 4">
    <name type="scientific">Trichinella pseudospiralis</name>
    <name type="common">Parasitic roundworm</name>
    <dbReference type="NCBI Taxonomy" id="6337"/>
    <lineage>
        <taxon>Eukaryota</taxon>
        <taxon>Metazoa</taxon>
        <taxon>Ecdysozoa</taxon>
        <taxon>Nematoda</taxon>
        <taxon>Enoplea</taxon>
        <taxon>Dorylaimia</taxon>
        <taxon>Trichinellida</taxon>
        <taxon>Trichinellidae</taxon>
        <taxon>Trichinella</taxon>
    </lineage>
</organism>
<feature type="compositionally biased region" description="Polar residues" evidence="1">
    <location>
        <begin position="134"/>
        <end position="143"/>
    </location>
</feature>
<dbReference type="PROSITE" id="PS00028">
    <property type="entry name" value="ZINC_FINGER_C2H2_1"/>
    <property type="match status" value="1"/>
</dbReference>
<evidence type="ECO:0000256" key="1">
    <source>
        <dbReference type="SAM" id="MobiDB-lite"/>
    </source>
</evidence>
<name>A0A0V1HES8_TRIPS</name>
<protein>
    <recommendedName>
        <fullName evidence="2">C2H2-type domain-containing protein</fullName>
    </recommendedName>
</protein>
<feature type="region of interest" description="Disordered" evidence="1">
    <location>
        <begin position="262"/>
        <end position="285"/>
    </location>
</feature>
<feature type="region of interest" description="Disordered" evidence="1">
    <location>
        <begin position="555"/>
        <end position="625"/>
    </location>
</feature>
<comment type="caution">
    <text evidence="3">The sequence shown here is derived from an EMBL/GenBank/DDBJ whole genome shotgun (WGS) entry which is preliminary data.</text>
</comment>
<evidence type="ECO:0000313" key="3">
    <source>
        <dbReference type="EMBL" id="KRZ08752.1"/>
    </source>
</evidence>
<reference evidence="3 4" key="1">
    <citation type="submission" date="2015-01" db="EMBL/GenBank/DDBJ databases">
        <title>Evolution of Trichinella species and genotypes.</title>
        <authorList>
            <person name="Korhonen P.K."/>
            <person name="Edoardo P."/>
            <person name="Giuseppe L.R."/>
            <person name="Gasser R.B."/>
        </authorList>
    </citation>
    <scope>NUCLEOTIDE SEQUENCE [LARGE SCALE GENOMIC DNA]</scope>
    <source>
        <strain evidence="3">ISS588</strain>
    </source>
</reference>
<feature type="compositionally biased region" description="Polar residues" evidence="1">
    <location>
        <begin position="555"/>
        <end position="571"/>
    </location>
</feature>
<feature type="domain" description="C2H2-type" evidence="2">
    <location>
        <begin position="488"/>
        <end position="508"/>
    </location>
</feature>
<feature type="compositionally biased region" description="Basic residues" evidence="1">
    <location>
        <begin position="572"/>
        <end position="584"/>
    </location>
</feature>
<evidence type="ECO:0000259" key="2">
    <source>
        <dbReference type="PROSITE" id="PS00028"/>
    </source>
</evidence>
<evidence type="ECO:0000313" key="4">
    <source>
        <dbReference type="Proteomes" id="UP000054805"/>
    </source>
</evidence>
<proteinExistence type="predicted"/>
<feature type="region of interest" description="Disordered" evidence="1">
    <location>
        <begin position="134"/>
        <end position="156"/>
    </location>
</feature>
<dbReference type="EMBL" id="JYDS01000391">
    <property type="protein sequence ID" value="KRZ08752.1"/>
    <property type="molecule type" value="Genomic_DNA"/>
</dbReference>
<dbReference type="InterPro" id="IPR013087">
    <property type="entry name" value="Znf_C2H2_type"/>
</dbReference>
<gene>
    <name evidence="3" type="ORF">T4B_10628</name>
</gene>
<keyword evidence="4" id="KW-1185">Reference proteome</keyword>
<sequence length="639" mass="71428">MAMNRILKAKKITTKSENLNRKKLSFFSFMQKFSVSKFKISIEISRKFSSRFLKLSNNFYDLLRFLLVDRFKRPPKCWLFHFFLVFFAGRLSCISCVHFCSSPNVSIEISHSSFKTALVLHIFAMDSGRNFQSRHGANSLSSSDPEKQCRKPPPPGAVAAAAAAIAAAAATAAGKDLRPKFVPQAKLKHRQEARSKSSADIIKHLHALSAYSNSSTRSLEQPSTSNDFRSLDLKKKTAQFKPPGCSSTNCSSSQAYQATAQRHDTTHKRKCNKLPPNVSTDTFSPDLNTIPSSHLKMPPRAPATSDSPQINSSEANLNVLQNAAASNLLNLLGHITPSSGFQMPIFPNPYHFVFPMIGNYPLFVLQQTGTGNQHVDVRSAEQALGNNQVMMPFPFPYNVLQHPFPFLSALASYNAGMQQSLQLLPLLSYFQQIMNFPNSCNRDISSTEPDTISKNSFSPNLCLATKLLISALEQADNYIIGRCRCSICDLCGEKFTLYVLFMEHITVHCCKILENEKHNFVIWNSFAADYLSVVESCIPKPCDIMLAMEQQRSLQNPTSSNIQQSNPMCSQTRKRKVSNRKKNKGVTESDGKSISATLEGEQENRNNETRANSEKQKFQMPPPGSMYDAIIERCLRQLL</sequence>
<feature type="compositionally biased region" description="Basic and acidic residues" evidence="1">
    <location>
        <begin position="602"/>
        <end position="617"/>
    </location>
</feature>
<dbReference type="Proteomes" id="UP000054805">
    <property type="component" value="Unassembled WGS sequence"/>
</dbReference>
<accession>A0A0V1HES8</accession>